<evidence type="ECO:0000256" key="6">
    <source>
        <dbReference type="ARBA" id="ARBA00022576"/>
    </source>
</evidence>
<dbReference type="PANTHER" id="PTHR42743">
    <property type="entry name" value="AMINO-ACID AMINOTRANSFERASE"/>
    <property type="match status" value="1"/>
</dbReference>
<evidence type="ECO:0000256" key="14">
    <source>
        <dbReference type="ARBA" id="ARBA00049529"/>
    </source>
</evidence>
<dbReference type="Gene3D" id="3.30.470.10">
    <property type="match status" value="1"/>
</dbReference>
<dbReference type="GO" id="GO:0009098">
    <property type="term" value="P:L-leucine biosynthetic process"/>
    <property type="evidence" value="ECO:0007669"/>
    <property type="project" value="UniProtKB-UniPathway"/>
</dbReference>
<evidence type="ECO:0000256" key="15">
    <source>
        <dbReference type="ARBA" id="ARBA00054027"/>
    </source>
</evidence>
<dbReference type="EMBL" id="AAOJ01000002">
    <property type="protein sequence ID" value="EAS65318.1"/>
    <property type="molecule type" value="Genomic_DNA"/>
</dbReference>
<comment type="catalytic activity">
    <reaction evidence="14">
        <text>4-amino-4-deoxychorismate = 4-aminobenzoate + pyruvate + H(+)</text>
        <dbReference type="Rhea" id="RHEA:16201"/>
        <dbReference type="ChEBI" id="CHEBI:15361"/>
        <dbReference type="ChEBI" id="CHEBI:15378"/>
        <dbReference type="ChEBI" id="CHEBI:17836"/>
        <dbReference type="ChEBI" id="CHEBI:58406"/>
        <dbReference type="EC" id="4.1.3.38"/>
    </reaction>
</comment>
<keyword evidence="8 16" id="KW-0663">Pyridoxal phosphate</keyword>
<keyword evidence="6 16" id="KW-0032">Aminotransferase</keyword>
<evidence type="ECO:0000256" key="2">
    <source>
        <dbReference type="ARBA" id="ARBA00004824"/>
    </source>
</evidence>
<dbReference type="NCBIfam" id="NF005146">
    <property type="entry name" value="PRK06606.1"/>
    <property type="match status" value="1"/>
</dbReference>
<keyword evidence="7 16" id="KW-0808">Transferase</keyword>
<dbReference type="Pfam" id="PF01063">
    <property type="entry name" value="Aminotran_4"/>
    <property type="match status" value="1"/>
</dbReference>
<evidence type="ECO:0000313" key="18">
    <source>
        <dbReference type="Proteomes" id="UP000001603"/>
    </source>
</evidence>
<dbReference type="GO" id="GO:0009097">
    <property type="term" value="P:isoleucine biosynthetic process"/>
    <property type="evidence" value="ECO:0007669"/>
    <property type="project" value="UniProtKB-UniPathway"/>
</dbReference>
<protein>
    <recommendedName>
        <fullName evidence="16">Branched-chain-amino-acid aminotransferase</fullName>
        <shortName evidence="16">BCAT</shortName>
        <ecNumber evidence="16">2.6.1.42</ecNumber>
    </recommendedName>
</protein>
<evidence type="ECO:0000256" key="11">
    <source>
        <dbReference type="ARBA" id="ARBA00048212"/>
    </source>
</evidence>
<name>Q1ZRK9_PHOAS</name>
<comment type="function">
    <text evidence="16">Acts on leucine, isoleucine and valine.</text>
</comment>
<comment type="pathway">
    <text evidence="3 16">Amino-acid biosynthesis; L-valine biosynthesis; L-valine from pyruvate: step 4/4.</text>
</comment>
<dbReference type="InterPro" id="IPR050571">
    <property type="entry name" value="Class-IV_PLP-Dep_Aminotrnsfr"/>
</dbReference>
<dbReference type="OrthoDB" id="21319at2"/>
<evidence type="ECO:0000313" key="17">
    <source>
        <dbReference type="EMBL" id="EAS65318.1"/>
    </source>
</evidence>
<dbReference type="GO" id="GO:0008696">
    <property type="term" value="F:4-amino-4-deoxychorismate lyase activity"/>
    <property type="evidence" value="ECO:0007669"/>
    <property type="project" value="UniProtKB-EC"/>
</dbReference>
<dbReference type="AlphaFoldDB" id="Q1ZRK9"/>
<proteinExistence type="inferred from homology"/>
<comment type="catalytic activity">
    <reaction evidence="13 16">
        <text>L-leucine + 2-oxoglutarate = 4-methyl-2-oxopentanoate + L-glutamate</text>
        <dbReference type="Rhea" id="RHEA:18321"/>
        <dbReference type="ChEBI" id="CHEBI:16810"/>
        <dbReference type="ChEBI" id="CHEBI:17865"/>
        <dbReference type="ChEBI" id="CHEBI:29985"/>
        <dbReference type="ChEBI" id="CHEBI:57427"/>
        <dbReference type="EC" id="2.6.1.42"/>
    </reaction>
</comment>
<comment type="catalytic activity">
    <reaction evidence="12 16">
        <text>L-isoleucine + 2-oxoglutarate = (S)-3-methyl-2-oxopentanoate + L-glutamate</text>
        <dbReference type="Rhea" id="RHEA:24801"/>
        <dbReference type="ChEBI" id="CHEBI:16810"/>
        <dbReference type="ChEBI" id="CHEBI:29985"/>
        <dbReference type="ChEBI" id="CHEBI:35146"/>
        <dbReference type="ChEBI" id="CHEBI:58045"/>
        <dbReference type="EC" id="2.6.1.42"/>
    </reaction>
</comment>
<dbReference type="GO" id="GO:0052655">
    <property type="term" value="F:L-valine-2-oxoglutarate transaminase activity"/>
    <property type="evidence" value="ECO:0007669"/>
    <property type="project" value="RHEA"/>
</dbReference>
<keyword evidence="9" id="KW-0289">Folate biosynthesis</keyword>
<dbReference type="Proteomes" id="UP000001603">
    <property type="component" value="Unassembled WGS sequence"/>
</dbReference>
<dbReference type="InterPro" id="IPR005785">
    <property type="entry name" value="B_amino_transI"/>
</dbReference>
<evidence type="ECO:0000256" key="10">
    <source>
        <dbReference type="ARBA" id="ARBA00035633"/>
    </source>
</evidence>
<evidence type="ECO:0000256" key="4">
    <source>
        <dbReference type="ARBA" id="ARBA00005072"/>
    </source>
</evidence>
<dbReference type="UniPathway" id="UPA00048">
    <property type="reaction ID" value="UER00073"/>
</dbReference>
<dbReference type="HOGENOM" id="CLU_020844_3_1_6"/>
<evidence type="ECO:0000256" key="1">
    <source>
        <dbReference type="ARBA" id="ARBA00001933"/>
    </source>
</evidence>
<gene>
    <name evidence="16" type="primary">ilvE</name>
    <name evidence="17" type="ORF">VAS14_06343</name>
</gene>
<comment type="pathway">
    <text evidence="10">Cofactor biosynthesis; tetrahydrofolate biosynthesis; 4-aminobenzoate from chorismate: step 2/2.</text>
</comment>
<comment type="catalytic activity">
    <reaction evidence="11 16">
        <text>L-valine + 2-oxoglutarate = 3-methyl-2-oxobutanoate + L-glutamate</text>
        <dbReference type="Rhea" id="RHEA:24813"/>
        <dbReference type="ChEBI" id="CHEBI:11851"/>
        <dbReference type="ChEBI" id="CHEBI:16810"/>
        <dbReference type="ChEBI" id="CHEBI:29985"/>
        <dbReference type="ChEBI" id="CHEBI:57762"/>
        <dbReference type="EC" id="2.6.1.42"/>
    </reaction>
</comment>
<accession>Q1ZRK9</accession>
<evidence type="ECO:0000256" key="13">
    <source>
        <dbReference type="ARBA" id="ARBA00049229"/>
    </source>
</evidence>
<dbReference type="GO" id="GO:0052656">
    <property type="term" value="F:L-isoleucine-2-oxoglutarate transaminase activity"/>
    <property type="evidence" value="ECO:0007669"/>
    <property type="project" value="RHEA"/>
</dbReference>
<comment type="cofactor">
    <cofactor evidence="1 16">
        <name>pyridoxal 5'-phosphate</name>
        <dbReference type="ChEBI" id="CHEBI:597326"/>
    </cofactor>
</comment>
<evidence type="ECO:0000256" key="3">
    <source>
        <dbReference type="ARBA" id="ARBA00004931"/>
    </source>
</evidence>
<evidence type="ECO:0000256" key="12">
    <source>
        <dbReference type="ARBA" id="ARBA00048798"/>
    </source>
</evidence>
<dbReference type="UniPathway" id="UPA00047">
    <property type="reaction ID" value="UER00058"/>
</dbReference>
<comment type="pathway">
    <text evidence="2 16">Amino-acid biosynthesis; L-isoleucine biosynthesis; L-isoleucine from 2-oxobutanoate: step 4/4.</text>
</comment>
<dbReference type="PANTHER" id="PTHR42743:SF4">
    <property type="entry name" value="BRANCHED-CHAIN-AMINO-ACID AMINOTRANSFERASE-RELATED"/>
    <property type="match status" value="1"/>
</dbReference>
<dbReference type="NCBIfam" id="TIGR01122">
    <property type="entry name" value="ilvE_I"/>
    <property type="match status" value="1"/>
</dbReference>
<evidence type="ECO:0000256" key="7">
    <source>
        <dbReference type="ARBA" id="ARBA00022679"/>
    </source>
</evidence>
<keyword evidence="16" id="KW-0028">Amino-acid biosynthesis</keyword>
<evidence type="ECO:0000256" key="5">
    <source>
        <dbReference type="ARBA" id="ARBA00009320"/>
    </source>
</evidence>
<comment type="pathway">
    <text evidence="4 16">Amino-acid biosynthesis; L-leucine biosynthesis; L-leucine from 3-methyl-2-oxobutanoate: step 4/4.</text>
</comment>
<keyword evidence="16" id="KW-0100">Branched-chain amino acid biosynthesis</keyword>
<evidence type="ECO:0000256" key="16">
    <source>
        <dbReference type="RuleBase" id="RU364094"/>
    </source>
</evidence>
<evidence type="ECO:0000256" key="8">
    <source>
        <dbReference type="ARBA" id="ARBA00022898"/>
    </source>
</evidence>
<comment type="similarity">
    <text evidence="5 16">Belongs to the class-IV pyridoxal-phosphate-dependent aminotransferase family.</text>
</comment>
<dbReference type="FunFam" id="3.20.10.10:FF:000002">
    <property type="entry name" value="D-alanine aminotransferase"/>
    <property type="match status" value="1"/>
</dbReference>
<dbReference type="Gene3D" id="3.20.10.10">
    <property type="entry name" value="D-amino Acid Aminotransferase, subunit A, domain 2"/>
    <property type="match status" value="1"/>
</dbReference>
<comment type="caution">
    <text evidence="17">The sequence shown here is derived from an EMBL/GenBank/DDBJ whole genome shotgun (WGS) entry which is preliminary data.</text>
</comment>
<organism evidence="17 18">
    <name type="scientific">Photobacterium angustum (strain S14 / CCUG 15956)</name>
    <name type="common">Vibrio sp. (strain S14 / CCUG 15956)</name>
    <dbReference type="NCBI Taxonomy" id="314292"/>
    <lineage>
        <taxon>Bacteria</taxon>
        <taxon>Pseudomonadati</taxon>
        <taxon>Pseudomonadota</taxon>
        <taxon>Gammaproteobacteria</taxon>
        <taxon>Vibrionales</taxon>
        <taxon>Vibrionaceae</taxon>
        <taxon>Photobacterium</taxon>
    </lineage>
</organism>
<sequence length="305" mass="34408">MKNESRLMWLSGNIIPVEDAKVNVLSPTSQFGLNVFEGLRGYWSEKDKQLYIFKLEEHCERLLKSIKMVRFECEYTVDFLKNAILDVVKANNFLEDIAIRQTVFVDGFGNWAATGPVDMFIAPIAKGRQLIDKDGISCCISSWERISDKCLPPKIKMGANYMNSRLGQMEAHRNGYDSTIFLNNAGKVSEGPGACLFIVRDGKLITPTITSSILESITRTTVIDIARNNLNLVVEEREIDRTELYIAEEVFMCGSAVEILPVLSVDKMPVGSGKKGLITQNIEQCYFDILRRDIIVNDSWLTPVY</sequence>
<dbReference type="RefSeq" id="WP_005369147.1">
    <property type="nucleotide sequence ID" value="NZ_CH902600.1"/>
</dbReference>
<dbReference type="InterPro" id="IPR036038">
    <property type="entry name" value="Aminotransferase-like"/>
</dbReference>
<reference evidence="17 18" key="1">
    <citation type="journal article" date="2009" name="Proc. Natl. Acad. Sci. U.S.A.">
        <title>The genomic basis of trophic strategy in marine bacteria.</title>
        <authorList>
            <person name="Lauro F.M."/>
            <person name="McDougald D."/>
            <person name="Thomas T."/>
            <person name="Williams T.J."/>
            <person name="Egan S."/>
            <person name="Rice S."/>
            <person name="DeMaere M.Z."/>
            <person name="Ting L."/>
            <person name="Ertan H."/>
            <person name="Johnson J."/>
            <person name="Ferriera S."/>
            <person name="Lapidus A."/>
            <person name="Anderson I."/>
            <person name="Kyrpides N."/>
            <person name="Munk A.C."/>
            <person name="Detter C."/>
            <person name="Han C.S."/>
            <person name="Brown M.V."/>
            <person name="Robb F.T."/>
            <person name="Kjelleberg S."/>
            <person name="Cavicchioli R."/>
        </authorList>
    </citation>
    <scope>NUCLEOTIDE SEQUENCE [LARGE SCALE GENOMIC DNA]</scope>
    <source>
        <strain evidence="17 18">S14</strain>
    </source>
</reference>
<comment type="function">
    <text evidence="15">Involved in the biosynthesis of p-aminobenzoate (PABA), a precursor of tetrahydrofolate. Converts 4-amino-4-deoxychorismate into 4-aminobenzoate (PABA) and pyruvate.</text>
</comment>
<dbReference type="SUPFAM" id="SSF56752">
    <property type="entry name" value="D-aminoacid aminotransferase-like PLP-dependent enzymes"/>
    <property type="match status" value="1"/>
</dbReference>
<dbReference type="InterPro" id="IPR043132">
    <property type="entry name" value="BCAT-like_C"/>
</dbReference>
<dbReference type="InterPro" id="IPR043131">
    <property type="entry name" value="BCAT-like_N"/>
</dbReference>
<dbReference type="GO" id="GO:0009099">
    <property type="term" value="P:L-valine biosynthetic process"/>
    <property type="evidence" value="ECO:0007669"/>
    <property type="project" value="UniProtKB-UniPathway"/>
</dbReference>
<dbReference type="InterPro" id="IPR001544">
    <property type="entry name" value="Aminotrans_IV"/>
</dbReference>
<dbReference type="GO" id="GO:0046656">
    <property type="term" value="P:folic acid biosynthetic process"/>
    <property type="evidence" value="ECO:0007669"/>
    <property type="project" value="UniProtKB-KW"/>
</dbReference>
<dbReference type="EC" id="2.6.1.42" evidence="16"/>
<dbReference type="UniPathway" id="UPA00049">
    <property type="reaction ID" value="UER00062"/>
</dbReference>
<dbReference type="eggNOG" id="COG0115">
    <property type="taxonomic scope" value="Bacteria"/>
</dbReference>
<dbReference type="GO" id="GO:0052654">
    <property type="term" value="F:L-leucine-2-oxoglutarate transaminase activity"/>
    <property type="evidence" value="ECO:0007669"/>
    <property type="project" value="RHEA"/>
</dbReference>
<evidence type="ECO:0000256" key="9">
    <source>
        <dbReference type="ARBA" id="ARBA00022909"/>
    </source>
</evidence>